<evidence type="ECO:0000313" key="5">
    <source>
        <dbReference type="Proteomes" id="UP001168821"/>
    </source>
</evidence>
<proteinExistence type="predicted"/>
<organism evidence="4 5">
    <name type="scientific">Zophobas morio</name>
    <dbReference type="NCBI Taxonomy" id="2755281"/>
    <lineage>
        <taxon>Eukaryota</taxon>
        <taxon>Metazoa</taxon>
        <taxon>Ecdysozoa</taxon>
        <taxon>Arthropoda</taxon>
        <taxon>Hexapoda</taxon>
        <taxon>Insecta</taxon>
        <taxon>Pterygota</taxon>
        <taxon>Neoptera</taxon>
        <taxon>Endopterygota</taxon>
        <taxon>Coleoptera</taxon>
        <taxon>Polyphaga</taxon>
        <taxon>Cucujiformia</taxon>
        <taxon>Tenebrionidae</taxon>
        <taxon>Zophobas</taxon>
    </lineage>
</organism>
<dbReference type="AlphaFoldDB" id="A0AA38IA15"/>
<dbReference type="Pfam" id="PF21773">
    <property type="entry name" value="ODAD1_CC"/>
    <property type="match status" value="1"/>
</dbReference>
<name>A0AA38IA15_9CUCU</name>
<evidence type="ECO:0000256" key="2">
    <source>
        <dbReference type="SAM" id="Coils"/>
    </source>
</evidence>
<dbReference type="Proteomes" id="UP001168821">
    <property type="component" value="Unassembled WGS sequence"/>
</dbReference>
<feature type="domain" description="ODAD1 central coiled coil region" evidence="3">
    <location>
        <begin position="145"/>
        <end position="423"/>
    </location>
</feature>
<feature type="coiled-coil region" evidence="2">
    <location>
        <begin position="108"/>
        <end position="159"/>
    </location>
</feature>
<evidence type="ECO:0000259" key="3">
    <source>
        <dbReference type="Pfam" id="PF21773"/>
    </source>
</evidence>
<protein>
    <recommendedName>
        <fullName evidence="3">ODAD1 central coiled coil region domain-containing protein</fullName>
    </recommendedName>
</protein>
<dbReference type="InterPro" id="IPR049258">
    <property type="entry name" value="ODAD1_CC"/>
</dbReference>
<dbReference type="PANTHER" id="PTHR21694">
    <property type="entry name" value="COILED-COIL DOMAIN-CONTAINING PROTEIN 63"/>
    <property type="match status" value="1"/>
</dbReference>
<dbReference type="PANTHER" id="PTHR21694:SF18">
    <property type="entry name" value="COILED-COIL DOMAIN-CONTAINING PROTEIN 63"/>
    <property type="match status" value="1"/>
</dbReference>
<gene>
    <name evidence="4" type="ORF">Zmor_017804</name>
</gene>
<reference evidence="4" key="1">
    <citation type="journal article" date="2023" name="G3 (Bethesda)">
        <title>Whole genome assemblies of Zophobas morio and Tenebrio molitor.</title>
        <authorList>
            <person name="Kaur S."/>
            <person name="Stinson S.A."/>
            <person name="diCenzo G.C."/>
        </authorList>
    </citation>
    <scope>NUCLEOTIDE SEQUENCE</scope>
    <source>
        <strain evidence="4">QUZm001</strain>
    </source>
</reference>
<comment type="caution">
    <text evidence="4">The sequence shown here is derived from an EMBL/GenBank/DDBJ whole genome shotgun (WGS) entry which is preliminary data.</text>
</comment>
<feature type="coiled-coil region" evidence="2">
    <location>
        <begin position="354"/>
        <end position="402"/>
    </location>
</feature>
<dbReference type="InterPro" id="IPR051876">
    <property type="entry name" value="ODA-DC/CCD"/>
</dbReference>
<evidence type="ECO:0000256" key="1">
    <source>
        <dbReference type="ARBA" id="ARBA00023054"/>
    </source>
</evidence>
<keyword evidence="5" id="KW-1185">Reference proteome</keyword>
<accession>A0AA38IA15</accession>
<sequence length="550" mass="65341">MPSLVTVQKNTNKDKQNEEKELVRLVREFWILDRERAMSQLTGFTKLTKASKVVNIFKKEYENILKDLAVATGPEKRKRDNVQFKNLAAILQFGEICTEEVKTQKTYMAELEQRIRDVTKNVHALKKMQITDRQYEDTCHAAVQTLETLENKLDAEMKKFNMIVTENTRMRDEITHLLWNRRNFQTLWGKLIDRLTTGKRIMLDLIEQATITYDQREDWCNKLQILRTSGHKDYVINVEEMRRYRQNIDHIVKLEKFLSIKGQKRVVKDLIQKETLKRVEMQKIMEQKMHEYKIMLTEIVEFARQTNTDVIARKYRQREADNFSSFKYVINAMNNMALANDTLGSLYESIEEQRLSLDHMAEQQTKTIENLEEQLQKSTQDTKILTDEIHQLDNKLERLMKDIHYVFKLCHCDKDPLLRLLGDQSTIKDYNVLLYLQVLENTICNNILNATYKTKCDKKFAQKRVFIEDTEPTKMHTIDQIVKNHPCALCLEHEMISDVIEKAQRVWSRAEVKERLQIRITAPDDNLTYLHTLSKCHMPQARRMQQLRYQ</sequence>
<dbReference type="EMBL" id="JALNTZ010000005">
    <property type="protein sequence ID" value="KAJ3651790.1"/>
    <property type="molecule type" value="Genomic_DNA"/>
</dbReference>
<keyword evidence="1 2" id="KW-0175">Coiled coil</keyword>
<evidence type="ECO:0000313" key="4">
    <source>
        <dbReference type="EMBL" id="KAJ3651790.1"/>
    </source>
</evidence>